<sequence>MQTTEIGASEAAVEGYTEIIFILLFVIAFIIFISLVSKGKIVINQKRNEAAVISYSQHEGSFSILKKWNFSNVPVQLVRKQVWNLEKYAVKKGVNRKWNESLAEWFQRIGINHNKETQKYLNIYDACRYGEKEMTEEDIHWFIRYSQSIRNELKQAVREKKKSHKK</sequence>
<evidence type="ECO:0008006" key="4">
    <source>
        <dbReference type="Google" id="ProtNLM"/>
    </source>
</evidence>
<feature type="transmembrane region" description="Helical" evidence="1">
    <location>
        <begin position="19"/>
        <end position="37"/>
    </location>
</feature>
<accession>A0A285D8H2</accession>
<dbReference type="EMBL" id="OAOP01000014">
    <property type="protein sequence ID" value="SNX75646.1"/>
    <property type="molecule type" value="Genomic_DNA"/>
</dbReference>
<dbReference type="RefSeq" id="WP_097160706.1">
    <property type="nucleotide sequence ID" value="NZ_JBEPMQ010000018.1"/>
</dbReference>
<keyword evidence="1" id="KW-1133">Transmembrane helix</keyword>
<keyword evidence="1" id="KW-0812">Transmembrane</keyword>
<keyword evidence="1" id="KW-0472">Membrane</keyword>
<name>A0A285D8H2_9BACI</name>
<dbReference type="AlphaFoldDB" id="A0A285D8H2"/>
<keyword evidence="3" id="KW-1185">Reference proteome</keyword>
<evidence type="ECO:0000313" key="3">
    <source>
        <dbReference type="Proteomes" id="UP000219546"/>
    </source>
</evidence>
<evidence type="ECO:0000256" key="1">
    <source>
        <dbReference type="SAM" id="Phobius"/>
    </source>
</evidence>
<organism evidence="2 3">
    <name type="scientific">Bacillus oleivorans</name>
    <dbReference type="NCBI Taxonomy" id="1448271"/>
    <lineage>
        <taxon>Bacteria</taxon>
        <taxon>Bacillati</taxon>
        <taxon>Bacillota</taxon>
        <taxon>Bacilli</taxon>
        <taxon>Bacillales</taxon>
        <taxon>Bacillaceae</taxon>
        <taxon>Bacillus</taxon>
    </lineage>
</organism>
<protein>
    <recommendedName>
        <fullName evidence="4">DUF4129 domain-containing protein</fullName>
    </recommendedName>
</protein>
<dbReference type="OrthoDB" id="2987426at2"/>
<gene>
    <name evidence="2" type="ORF">SAMN05877753_11456</name>
</gene>
<reference evidence="2 3" key="1">
    <citation type="submission" date="2017-08" db="EMBL/GenBank/DDBJ databases">
        <authorList>
            <person name="de Groot N.N."/>
        </authorList>
    </citation>
    <scope>NUCLEOTIDE SEQUENCE [LARGE SCALE GENOMIC DNA]</scope>
    <source>
        <strain evidence="2 3">JC228</strain>
    </source>
</reference>
<evidence type="ECO:0000313" key="2">
    <source>
        <dbReference type="EMBL" id="SNX75646.1"/>
    </source>
</evidence>
<dbReference type="Proteomes" id="UP000219546">
    <property type="component" value="Unassembled WGS sequence"/>
</dbReference>
<proteinExistence type="predicted"/>